<dbReference type="EMBL" id="QNRI01000002">
    <property type="protein sequence ID" value="RBP00351.1"/>
    <property type="molecule type" value="Genomic_DNA"/>
</dbReference>
<keyword evidence="1" id="KW-0472">Membrane</keyword>
<dbReference type="STRING" id="200904.GCA_900168775_00391"/>
<comment type="caution">
    <text evidence="2">The sequence shown here is derived from an EMBL/GenBank/DDBJ whole genome shotgun (WGS) entry which is preliminary data.</text>
</comment>
<evidence type="ECO:0000313" key="3">
    <source>
        <dbReference type="Proteomes" id="UP000252254"/>
    </source>
</evidence>
<feature type="transmembrane region" description="Helical" evidence="1">
    <location>
        <begin position="82"/>
        <end position="106"/>
    </location>
</feature>
<accession>A0A366ED69</accession>
<keyword evidence="1" id="KW-1133">Transmembrane helix</keyword>
<evidence type="ECO:0000313" key="2">
    <source>
        <dbReference type="EMBL" id="RBP00351.1"/>
    </source>
</evidence>
<feature type="transmembrane region" description="Helical" evidence="1">
    <location>
        <begin position="12"/>
        <end position="30"/>
    </location>
</feature>
<keyword evidence="3" id="KW-1185">Reference proteome</keyword>
<organism evidence="2 3">
    <name type="scientific">Paraliobacillus ryukyuensis</name>
    <dbReference type="NCBI Taxonomy" id="200904"/>
    <lineage>
        <taxon>Bacteria</taxon>
        <taxon>Bacillati</taxon>
        <taxon>Bacillota</taxon>
        <taxon>Bacilli</taxon>
        <taxon>Bacillales</taxon>
        <taxon>Bacillaceae</taxon>
        <taxon>Paraliobacillus</taxon>
    </lineage>
</organism>
<gene>
    <name evidence="2" type="ORF">DES48_102112</name>
</gene>
<dbReference type="Pfam" id="PF11391">
    <property type="entry name" value="DUF2798"/>
    <property type="match status" value="2"/>
</dbReference>
<proteinExistence type="predicted"/>
<dbReference type="InterPro" id="IPR021529">
    <property type="entry name" value="DUF2798"/>
</dbReference>
<dbReference type="RefSeq" id="WP_113867030.1">
    <property type="nucleotide sequence ID" value="NZ_BAABQN010000002.1"/>
</dbReference>
<dbReference type="Proteomes" id="UP000252254">
    <property type="component" value="Unassembled WGS sequence"/>
</dbReference>
<name>A0A366ED69_9BACI</name>
<feature type="transmembrane region" description="Helical" evidence="1">
    <location>
        <begin position="42"/>
        <end position="61"/>
    </location>
</feature>
<evidence type="ECO:0000256" key="1">
    <source>
        <dbReference type="SAM" id="Phobius"/>
    </source>
</evidence>
<keyword evidence="1" id="KW-0812">Transmembrane</keyword>
<protein>
    <submittedName>
        <fullName evidence="2">Uncharacterized protein DUF2798</fullName>
    </submittedName>
</protein>
<dbReference type="AlphaFoldDB" id="A0A366ED69"/>
<dbReference type="OrthoDB" id="7062363at2"/>
<sequence length="164" mass="18174">MPRTKKESLHFGLMMCTGMIVVMTFYNMWLNGQLGELSFGTIVLEFLIGFVIALLLDLYTIGPLAKKVAFSLPFDKSNKLKVVLAISTCMVVGMAAMMSIFGLVMANLSHGMADVNIFQAYAMTFVKNFIVAYPLQLLIMGPLVRGLFTNFVQSNNTVKVEIIQ</sequence>
<reference evidence="2 3" key="1">
    <citation type="submission" date="2018-06" db="EMBL/GenBank/DDBJ databases">
        <title>Genomic Encyclopedia of Type Strains, Phase IV (KMG-IV): sequencing the most valuable type-strain genomes for metagenomic binning, comparative biology and taxonomic classification.</title>
        <authorList>
            <person name="Goeker M."/>
        </authorList>
    </citation>
    <scope>NUCLEOTIDE SEQUENCE [LARGE SCALE GENOMIC DNA]</scope>
    <source>
        <strain evidence="2 3">DSM 15140</strain>
    </source>
</reference>